<dbReference type="Gene3D" id="1.20.1720.10">
    <property type="entry name" value="Multidrug resistance protein D"/>
    <property type="match status" value="1"/>
</dbReference>
<dbReference type="InterPro" id="IPR011701">
    <property type="entry name" value="MFS"/>
</dbReference>
<feature type="transmembrane region" description="Helical" evidence="5">
    <location>
        <begin position="175"/>
        <end position="197"/>
    </location>
</feature>
<proteinExistence type="predicted"/>
<keyword evidence="8" id="KW-1185">Reference proteome</keyword>
<dbReference type="SUPFAM" id="SSF103473">
    <property type="entry name" value="MFS general substrate transporter"/>
    <property type="match status" value="1"/>
</dbReference>
<feature type="transmembrane region" description="Helical" evidence="5">
    <location>
        <begin position="81"/>
        <end position="104"/>
    </location>
</feature>
<evidence type="ECO:0000256" key="3">
    <source>
        <dbReference type="ARBA" id="ARBA00022989"/>
    </source>
</evidence>
<evidence type="ECO:0000256" key="1">
    <source>
        <dbReference type="ARBA" id="ARBA00004141"/>
    </source>
</evidence>
<dbReference type="Proteomes" id="UP000541558">
    <property type="component" value="Unassembled WGS sequence"/>
</dbReference>
<keyword evidence="3 5" id="KW-1133">Transmembrane helix</keyword>
<feature type="transmembrane region" description="Helical" evidence="5">
    <location>
        <begin position="305"/>
        <end position="329"/>
    </location>
</feature>
<feature type="transmembrane region" description="Helical" evidence="5">
    <location>
        <begin position="438"/>
        <end position="459"/>
    </location>
</feature>
<dbReference type="PROSITE" id="PS50850">
    <property type="entry name" value="MFS"/>
    <property type="match status" value="1"/>
</dbReference>
<dbReference type="GO" id="GO:0005886">
    <property type="term" value="C:plasma membrane"/>
    <property type="evidence" value="ECO:0007669"/>
    <property type="project" value="TreeGrafter"/>
</dbReference>
<evidence type="ECO:0000313" key="7">
    <source>
        <dbReference type="EMBL" id="KAF5334658.1"/>
    </source>
</evidence>
<evidence type="ECO:0000259" key="6">
    <source>
        <dbReference type="PROSITE" id="PS50850"/>
    </source>
</evidence>
<feature type="transmembrane region" description="Helical" evidence="5">
    <location>
        <begin position="141"/>
        <end position="163"/>
    </location>
</feature>
<feature type="transmembrane region" description="Helical" evidence="5">
    <location>
        <begin position="270"/>
        <end position="293"/>
    </location>
</feature>
<dbReference type="Pfam" id="PF07690">
    <property type="entry name" value="MFS_1"/>
    <property type="match status" value="1"/>
</dbReference>
<gene>
    <name evidence="7" type="ORF">D9611_011929</name>
</gene>
<sequence>MSGRNSPSQSVLDRPISEYAEEGTPLLLTPEQAKHELLYSRFSPLWKRLILAMVSFCGLIPLFISGTFIPCIPQISEDLSTTGTVVSMAVSVSIFGASVGLLFASTYSTFYGRRPIYLSFLPLLIFGSLGVSTAQNVTQLMIWRLIQAFGAAPGLSVGAGVIGDIYKLEERGGAMGIYFGCVLLGPALAPVVGGVAARYGSWRLLQVSLGAWGVLIFLVMYAYFPETSHPGERGIDKMKHDGNPNATWTRWLPVMLNPLRPLGLMRRPNLLFVCLAGLFTLFTDYALLVPIAYTIGKRYGIADEAVIGACFLPAGLGNMIGAALAGRFSDSIIVRMRAKRGGVWYPEDRLRGTLPSALILVPISIWASGFITKYIENKRVGLSLNLVDFVLSPSASYVVDVMHSRSAESMAANSAFRSVIMSALVGGILPMVENYGVLATDLLSGLAALIGFGLLWVTIQHGERLRKWGVDEDNTEGIN</sequence>
<comment type="subcellular location">
    <subcellularLocation>
        <location evidence="1">Membrane</location>
        <topology evidence="1">Multi-pass membrane protein</topology>
    </subcellularLocation>
</comment>
<feature type="transmembrane region" description="Helical" evidence="5">
    <location>
        <begin position="49"/>
        <end position="69"/>
    </location>
</feature>
<evidence type="ECO:0000313" key="8">
    <source>
        <dbReference type="Proteomes" id="UP000541558"/>
    </source>
</evidence>
<dbReference type="AlphaFoldDB" id="A0A8H5C5S6"/>
<feature type="transmembrane region" description="Helical" evidence="5">
    <location>
        <begin position="203"/>
        <end position="224"/>
    </location>
</feature>
<dbReference type="GO" id="GO:0022857">
    <property type="term" value="F:transmembrane transporter activity"/>
    <property type="evidence" value="ECO:0007669"/>
    <property type="project" value="InterPro"/>
</dbReference>
<feature type="transmembrane region" description="Helical" evidence="5">
    <location>
        <begin position="350"/>
        <end position="371"/>
    </location>
</feature>
<dbReference type="PANTHER" id="PTHR23502:SF64">
    <property type="entry name" value="TRANSPORTER, PUTATIVE (AFU_ORTHOLOGUE AFUA_3G11760)-RELATED"/>
    <property type="match status" value="1"/>
</dbReference>
<feature type="transmembrane region" description="Helical" evidence="5">
    <location>
        <begin position="116"/>
        <end position="135"/>
    </location>
</feature>
<evidence type="ECO:0000256" key="5">
    <source>
        <dbReference type="SAM" id="Phobius"/>
    </source>
</evidence>
<dbReference type="OrthoDB" id="3066029at2759"/>
<feature type="domain" description="Major facilitator superfamily (MFS) profile" evidence="6">
    <location>
        <begin position="50"/>
        <end position="479"/>
    </location>
</feature>
<accession>A0A8H5C5S6</accession>
<reference evidence="7 8" key="1">
    <citation type="journal article" date="2020" name="ISME J.">
        <title>Uncovering the hidden diversity of litter-decomposition mechanisms in mushroom-forming fungi.</title>
        <authorList>
            <person name="Floudas D."/>
            <person name="Bentzer J."/>
            <person name="Ahren D."/>
            <person name="Johansson T."/>
            <person name="Persson P."/>
            <person name="Tunlid A."/>
        </authorList>
    </citation>
    <scope>NUCLEOTIDE SEQUENCE [LARGE SCALE GENOMIC DNA]</scope>
    <source>
        <strain evidence="7 8">CBS 175.51</strain>
    </source>
</reference>
<dbReference type="InterPro" id="IPR036259">
    <property type="entry name" value="MFS_trans_sf"/>
</dbReference>
<keyword evidence="4 5" id="KW-0472">Membrane</keyword>
<keyword evidence="2 5" id="KW-0812">Transmembrane</keyword>
<dbReference type="EMBL" id="JAACJK010000067">
    <property type="protein sequence ID" value="KAF5334658.1"/>
    <property type="molecule type" value="Genomic_DNA"/>
</dbReference>
<dbReference type="InterPro" id="IPR020846">
    <property type="entry name" value="MFS_dom"/>
</dbReference>
<name>A0A8H5C5S6_9AGAR</name>
<evidence type="ECO:0000256" key="2">
    <source>
        <dbReference type="ARBA" id="ARBA00022692"/>
    </source>
</evidence>
<dbReference type="PANTHER" id="PTHR23502">
    <property type="entry name" value="MAJOR FACILITATOR SUPERFAMILY"/>
    <property type="match status" value="1"/>
</dbReference>
<protein>
    <recommendedName>
        <fullName evidence="6">Major facilitator superfamily (MFS) profile domain-containing protein</fullName>
    </recommendedName>
</protein>
<organism evidence="7 8">
    <name type="scientific">Ephemerocybe angulata</name>
    <dbReference type="NCBI Taxonomy" id="980116"/>
    <lineage>
        <taxon>Eukaryota</taxon>
        <taxon>Fungi</taxon>
        <taxon>Dikarya</taxon>
        <taxon>Basidiomycota</taxon>
        <taxon>Agaricomycotina</taxon>
        <taxon>Agaricomycetes</taxon>
        <taxon>Agaricomycetidae</taxon>
        <taxon>Agaricales</taxon>
        <taxon>Agaricineae</taxon>
        <taxon>Psathyrellaceae</taxon>
        <taxon>Ephemerocybe</taxon>
    </lineage>
</organism>
<evidence type="ECO:0000256" key="4">
    <source>
        <dbReference type="ARBA" id="ARBA00023136"/>
    </source>
</evidence>
<comment type="caution">
    <text evidence="7">The sequence shown here is derived from an EMBL/GenBank/DDBJ whole genome shotgun (WGS) entry which is preliminary data.</text>
</comment>